<dbReference type="Proteomes" id="UP000184031">
    <property type="component" value="Unassembled WGS sequence"/>
</dbReference>
<reference evidence="1 2" key="1">
    <citation type="submission" date="2016-11" db="EMBL/GenBank/DDBJ databases">
        <authorList>
            <person name="Varghese N."/>
            <person name="Submissions S."/>
        </authorList>
    </citation>
    <scope>NUCLEOTIDE SEQUENCE [LARGE SCALE GENOMIC DNA]</scope>
    <source>
        <strain evidence="1 2">CGMCC 1.12174</strain>
    </source>
</reference>
<sequence length="187" mass="21360">MNKIYIPLLFLFLTACQKEDIDTEVSNMLVGTWELIEIKSEEGRIGSSTTSNPNYYVYIGEGKDLDVRITFSSDPNSLDITGEGFYYERTITETSSGNEVSGDRKFGEQWTFAYDFLAPGSGWKVEEGKFIFDHIEGSLRVDYGPEILELNETTLKLKMKYNKDYPKTGPRIGLRETCIFYCTLLKT</sequence>
<protein>
    <submittedName>
        <fullName evidence="1">Uncharacterized protein</fullName>
    </submittedName>
</protein>
<proteinExistence type="predicted"/>
<dbReference type="EMBL" id="FRAT01000003">
    <property type="protein sequence ID" value="SHK59411.1"/>
    <property type="molecule type" value="Genomic_DNA"/>
</dbReference>
<organism evidence="1 2">
    <name type="scientific">Flagellimonas taeanensis</name>
    <dbReference type="NCBI Taxonomy" id="1005926"/>
    <lineage>
        <taxon>Bacteria</taxon>
        <taxon>Pseudomonadati</taxon>
        <taxon>Bacteroidota</taxon>
        <taxon>Flavobacteriia</taxon>
        <taxon>Flavobacteriales</taxon>
        <taxon>Flavobacteriaceae</taxon>
        <taxon>Flagellimonas</taxon>
    </lineage>
</organism>
<dbReference type="RefSeq" id="WP_072878425.1">
    <property type="nucleotide sequence ID" value="NZ_FOKU01000003.1"/>
</dbReference>
<accession>A0A1M6TR12</accession>
<comment type="caution">
    <text evidence="1">The sequence shown here is derived from an EMBL/GenBank/DDBJ whole genome shotgun (WGS) entry which is preliminary data.</text>
</comment>
<evidence type="ECO:0000313" key="1">
    <source>
        <dbReference type="EMBL" id="SHK59411.1"/>
    </source>
</evidence>
<gene>
    <name evidence="1" type="ORF">SAMN05216293_1480</name>
</gene>
<dbReference type="AlphaFoldDB" id="A0A1M6TR12"/>
<dbReference type="OrthoDB" id="1433993at2"/>
<dbReference type="PROSITE" id="PS51257">
    <property type="entry name" value="PROKAR_LIPOPROTEIN"/>
    <property type="match status" value="1"/>
</dbReference>
<evidence type="ECO:0000313" key="2">
    <source>
        <dbReference type="Proteomes" id="UP000184031"/>
    </source>
</evidence>
<name>A0A1M6TR12_9FLAO</name>